<dbReference type="SUPFAM" id="SSF53448">
    <property type="entry name" value="Nucleotide-diphospho-sugar transferases"/>
    <property type="match status" value="1"/>
</dbReference>
<reference evidence="3" key="1">
    <citation type="journal article" date="2012" name="Appl. Microbiol. Biotechnol.">
        <title>The complete genome sequence of Pantoea ananatis AJ13355, an organism with great biotechnological potential.</title>
        <authorList>
            <person name="Hara Y."/>
            <person name="Kadotani N."/>
            <person name="Izui H."/>
            <person name="Katashkina J.I."/>
            <person name="Kuvaeva T.M."/>
            <person name="Andreeva I.G."/>
            <person name="Golubeva L.I."/>
            <person name="Malko D.B."/>
            <person name="Makeev V.J."/>
            <person name="Mashko S.V."/>
            <person name="Kozlov Y.I."/>
        </authorList>
    </citation>
    <scope>NUCLEOTIDE SEQUENCE [LARGE SCALE GENOMIC DNA]</scope>
    <source>
        <strain evidence="3">AJ13355</strain>
    </source>
</reference>
<organism evidence="2 3">
    <name type="scientific">Pantoea ananatis (strain AJ13355)</name>
    <dbReference type="NCBI Taxonomy" id="932677"/>
    <lineage>
        <taxon>Bacteria</taxon>
        <taxon>Pseudomonadati</taxon>
        <taxon>Pseudomonadota</taxon>
        <taxon>Gammaproteobacteria</taxon>
        <taxon>Enterobacterales</taxon>
        <taxon>Erwiniaceae</taxon>
        <taxon>Pantoea</taxon>
    </lineage>
</organism>
<protein>
    <submittedName>
        <fullName evidence="2">Glycosyl transferase YibD</fullName>
    </submittedName>
</protein>
<dbReference type="PANTHER" id="PTHR22916:SF3">
    <property type="entry name" value="UDP-GLCNAC:BETAGAL BETA-1,3-N-ACETYLGLUCOSAMINYLTRANSFERASE-LIKE PROTEIN 1"/>
    <property type="match status" value="1"/>
</dbReference>
<evidence type="ECO:0000259" key="1">
    <source>
        <dbReference type="Pfam" id="PF00535"/>
    </source>
</evidence>
<name>A0A0H3L1P2_PANAA</name>
<dbReference type="eggNOG" id="COG0463">
    <property type="taxonomic scope" value="Bacteria"/>
</dbReference>
<sequence length="329" mass="38361">MQTRDWLLSIIIPLYNSQDYIVPCLTSLFTQIDPDIQVIIIDDGSTDLSAQRVKEFLKTYPSACVEFIQQANQGVAATRNVGLSKAKGKFITFLDADDLLSKNYLSVIRPLLLSDQDDLIDFNYARFENTPPEASENELPQRVAYDFSVQGLNCLRPLFIRSMWHLWNRIYRNSLLEGEAFEVGRRYEDVIFTPFQYLKTQRIAHLENTLYYYRDNQQGITRNVRMSDIEDMLFAMNKMCAMAQSDTELRRLAAGMIVNCFNEVKSMSKAVFGYYHYDKQTRLAIKSAARLCRGHCKTKKFWQMRYPEVDTLFSWLRFKARKSVPEANQ</sequence>
<dbReference type="Pfam" id="PF00535">
    <property type="entry name" value="Glycos_transf_2"/>
    <property type="match status" value="1"/>
</dbReference>
<dbReference type="GO" id="GO:0016758">
    <property type="term" value="F:hexosyltransferase activity"/>
    <property type="evidence" value="ECO:0007669"/>
    <property type="project" value="UniProtKB-ARBA"/>
</dbReference>
<dbReference type="EMBL" id="AP012032">
    <property type="protein sequence ID" value="BAK13189.1"/>
    <property type="molecule type" value="Genomic_DNA"/>
</dbReference>
<dbReference type="PANTHER" id="PTHR22916">
    <property type="entry name" value="GLYCOSYLTRANSFERASE"/>
    <property type="match status" value="1"/>
</dbReference>
<evidence type="ECO:0000313" key="2">
    <source>
        <dbReference type="EMBL" id="BAK13189.1"/>
    </source>
</evidence>
<dbReference type="Proteomes" id="UP000006690">
    <property type="component" value="Chromosome"/>
</dbReference>
<dbReference type="OrthoDB" id="6813549at2"/>
<dbReference type="KEGG" id="paj:PAJ_3109"/>
<evidence type="ECO:0000313" key="3">
    <source>
        <dbReference type="Proteomes" id="UP000006690"/>
    </source>
</evidence>
<keyword evidence="2" id="KW-0808">Transferase</keyword>
<proteinExistence type="predicted"/>
<gene>
    <name evidence="2" type="primary">yibD</name>
    <name evidence="2" type="ordered locus">PAJ_3109</name>
</gene>
<dbReference type="Gene3D" id="3.90.550.10">
    <property type="entry name" value="Spore Coat Polysaccharide Biosynthesis Protein SpsA, Chain A"/>
    <property type="match status" value="1"/>
</dbReference>
<dbReference type="InterPro" id="IPR029044">
    <property type="entry name" value="Nucleotide-diphossugar_trans"/>
</dbReference>
<feature type="domain" description="Glycosyltransferase 2-like" evidence="1">
    <location>
        <begin position="9"/>
        <end position="138"/>
    </location>
</feature>
<dbReference type="InterPro" id="IPR001173">
    <property type="entry name" value="Glyco_trans_2-like"/>
</dbReference>
<accession>A0A0H3L1P2</accession>
<dbReference type="RefSeq" id="WP_013027727.1">
    <property type="nucleotide sequence ID" value="NC_017531.2"/>
</dbReference>
<dbReference type="CDD" id="cd00761">
    <property type="entry name" value="Glyco_tranf_GTA_type"/>
    <property type="match status" value="1"/>
</dbReference>
<dbReference type="PATRIC" id="fig|932677.3.peg.3601"/>
<dbReference type="AlphaFoldDB" id="A0A0H3L1P2"/>
<dbReference type="HOGENOM" id="CLU_025996_25_2_6"/>